<comment type="caution">
    <text evidence="5">The sequence shown here is derived from an EMBL/GenBank/DDBJ whole genome shotgun (WGS) entry which is preliminary data.</text>
</comment>
<evidence type="ECO:0000256" key="3">
    <source>
        <dbReference type="SAM" id="Coils"/>
    </source>
</evidence>
<evidence type="ECO:0000256" key="2">
    <source>
        <dbReference type="ARBA" id="ARBA00023128"/>
    </source>
</evidence>
<name>A0AAN7U1N9_9MYCE</name>
<dbReference type="Proteomes" id="UP001344447">
    <property type="component" value="Unassembled WGS sequence"/>
</dbReference>
<evidence type="ECO:0008006" key="7">
    <source>
        <dbReference type="Google" id="ProtNLM"/>
    </source>
</evidence>
<evidence type="ECO:0000313" key="5">
    <source>
        <dbReference type="EMBL" id="KAK5576570.1"/>
    </source>
</evidence>
<feature type="compositionally biased region" description="Acidic residues" evidence="4">
    <location>
        <begin position="105"/>
        <end position="119"/>
    </location>
</feature>
<evidence type="ECO:0000313" key="6">
    <source>
        <dbReference type="Proteomes" id="UP001344447"/>
    </source>
</evidence>
<protein>
    <recommendedName>
        <fullName evidence="7">Restriction endonuclease type IV Mrr domain-containing protein</fullName>
    </recommendedName>
</protein>
<feature type="region of interest" description="Disordered" evidence="4">
    <location>
        <begin position="103"/>
        <end position="125"/>
    </location>
</feature>
<sequence length="383" mass="45591">MFRITKLNNYYNKFRTFKKKNIISVTNNNLENINKDDSCDKIKKIEKDHLNVKLQIIKDDEYWRTKNWFELKFDEEIDKKEILKNNKNNLELLKEIKENLKGEEEKEEEELDENSESEDVSEKIKKKNKISPKTIVNIKEKDEPKIKLLRVKKIEIKQQEEEQQQEQLIYNKKKNEKNKKNEEEIIYNDNIYRYNIEEKEEEEEEEEEVIEELSTYSKGKKYELKTIEILNQFGMNIIRSGGKNDKGIDFKGDWKLPSKKVVKIIGQCKNYSGKKVGPSVIREFESTFIRYQSELDKENSKLLKQDKTSTLGIIVSQSGFSPSIRSFSEEIEYPVVLCHLLDYGILSFYMNFKAKQLLPNIRVARRKNIETDQFTLDLAYDNN</sequence>
<reference evidence="5 6" key="1">
    <citation type="submission" date="2023-11" db="EMBL/GenBank/DDBJ databases">
        <title>Dfirmibasis_genome.</title>
        <authorList>
            <person name="Edelbroek B."/>
            <person name="Kjellin J."/>
            <person name="Jerlstrom-Hultqvist J."/>
            <person name="Soderbom F."/>
        </authorList>
    </citation>
    <scope>NUCLEOTIDE SEQUENCE [LARGE SCALE GENOMIC DNA]</scope>
    <source>
        <strain evidence="5 6">TNS-C-14</strain>
    </source>
</reference>
<comment type="subcellular location">
    <subcellularLocation>
        <location evidence="1">Mitochondrion</location>
    </subcellularLocation>
</comment>
<dbReference type="PANTHER" id="PTHR28133">
    <property type="entry name" value="REQUIRED FOR RESPIRATORY GROWTH PROTEIN 7, MITOCHONDRIAL"/>
    <property type="match status" value="1"/>
</dbReference>
<dbReference type="PANTHER" id="PTHR28133:SF1">
    <property type="entry name" value="REQUIRED FOR RESPIRATORY GROWTH PROTEIN 7, MITOCHONDRIAL"/>
    <property type="match status" value="1"/>
</dbReference>
<proteinExistence type="predicted"/>
<dbReference type="Pfam" id="PF10356">
    <property type="entry name" value="RRG7"/>
    <property type="match status" value="2"/>
</dbReference>
<gene>
    <name evidence="5" type="ORF">RB653_007714</name>
</gene>
<dbReference type="GO" id="GO:0005739">
    <property type="term" value="C:mitochondrion"/>
    <property type="evidence" value="ECO:0007669"/>
    <property type="project" value="UniProtKB-SubCell"/>
</dbReference>
<evidence type="ECO:0000256" key="4">
    <source>
        <dbReference type="SAM" id="MobiDB-lite"/>
    </source>
</evidence>
<feature type="coiled-coil region" evidence="3">
    <location>
        <begin position="146"/>
        <end position="216"/>
    </location>
</feature>
<dbReference type="InterPro" id="IPR018828">
    <property type="entry name" value="RRG7"/>
</dbReference>
<evidence type="ECO:0000256" key="1">
    <source>
        <dbReference type="ARBA" id="ARBA00004173"/>
    </source>
</evidence>
<keyword evidence="3" id="KW-0175">Coiled coil</keyword>
<dbReference type="GO" id="GO:0006281">
    <property type="term" value="P:DNA repair"/>
    <property type="evidence" value="ECO:0007669"/>
    <property type="project" value="UniProtKB-ARBA"/>
</dbReference>
<dbReference type="AlphaFoldDB" id="A0AAN7U1N9"/>
<organism evidence="5 6">
    <name type="scientific">Dictyostelium firmibasis</name>
    <dbReference type="NCBI Taxonomy" id="79012"/>
    <lineage>
        <taxon>Eukaryota</taxon>
        <taxon>Amoebozoa</taxon>
        <taxon>Evosea</taxon>
        <taxon>Eumycetozoa</taxon>
        <taxon>Dictyostelia</taxon>
        <taxon>Dictyosteliales</taxon>
        <taxon>Dictyosteliaceae</taxon>
        <taxon>Dictyostelium</taxon>
    </lineage>
</organism>
<dbReference type="SUPFAM" id="SSF52980">
    <property type="entry name" value="Restriction endonuclease-like"/>
    <property type="match status" value="1"/>
</dbReference>
<keyword evidence="2" id="KW-0496">Mitochondrion</keyword>
<keyword evidence="6" id="KW-1185">Reference proteome</keyword>
<accession>A0AAN7U1N9</accession>
<dbReference type="InterPro" id="IPR011335">
    <property type="entry name" value="Restrct_endonuc-II-like"/>
</dbReference>
<dbReference type="EMBL" id="JAVFKY010000005">
    <property type="protein sequence ID" value="KAK5576570.1"/>
    <property type="molecule type" value="Genomic_DNA"/>
</dbReference>